<dbReference type="AlphaFoldDB" id="A0A5C6QG07"/>
<dbReference type="PROSITE" id="PS51257">
    <property type="entry name" value="PROKAR_LIPOPROTEIN"/>
    <property type="match status" value="1"/>
</dbReference>
<accession>A0A5C6QG07</accession>
<gene>
    <name evidence="1" type="ORF">ESZ36_11500</name>
</gene>
<evidence type="ECO:0000313" key="2">
    <source>
        <dbReference type="Proteomes" id="UP000321822"/>
    </source>
</evidence>
<organism evidence="1 2">
    <name type="scientific">Colwellia demingiae</name>
    <dbReference type="NCBI Taxonomy" id="89401"/>
    <lineage>
        <taxon>Bacteria</taxon>
        <taxon>Pseudomonadati</taxon>
        <taxon>Pseudomonadota</taxon>
        <taxon>Gammaproteobacteria</taxon>
        <taxon>Alteromonadales</taxon>
        <taxon>Colwelliaceae</taxon>
        <taxon>Colwellia</taxon>
    </lineage>
</organism>
<dbReference type="Proteomes" id="UP000321822">
    <property type="component" value="Unassembled WGS sequence"/>
</dbReference>
<proteinExistence type="predicted"/>
<comment type="caution">
    <text evidence="1">The sequence shown here is derived from an EMBL/GenBank/DDBJ whole genome shotgun (WGS) entry which is preliminary data.</text>
</comment>
<sequence length="84" mass="8753">MKLTNNTSIFLMSLLMVGCGGGSDDSSTPDPVVVAVEEPVGAVAEPPVVSTIVEPDPNATYDSTAELIVSRKFLLKPEYALAVS</sequence>
<name>A0A5C6QG07_9GAMM</name>
<protein>
    <submittedName>
        <fullName evidence="1">Uncharacterized protein</fullName>
    </submittedName>
</protein>
<keyword evidence="2" id="KW-1185">Reference proteome</keyword>
<dbReference type="EMBL" id="VOLT01000005">
    <property type="protein sequence ID" value="TWX67905.1"/>
    <property type="molecule type" value="Genomic_DNA"/>
</dbReference>
<reference evidence="1 2" key="1">
    <citation type="submission" date="2019-07" db="EMBL/GenBank/DDBJ databases">
        <title>Genomes of sea-ice associated Colwellia species.</title>
        <authorList>
            <person name="Bowman J.P."/>
        </authorList>
    </citation>
    <scope>NUCLEOTIDE SEQUENCE [LARGE SCALE GENOMIC DNA]</scope>
    <source>
        <strain evidence="1 2">ACAM 459</strain>
    </source>
</reference>
<evidence type="ECO:0000313" key="1">
    <source>
        <dbReference type="EMBL" id="TWX67905.1"/>
    </source>
</evidence>
<dbReference type="RefSeq" id="WP_146787866.1">
    <property type="nucleotide sequence ID" value="NZ_VOLT01000005.1"/>
</dbReference>